<dbReference type="EC" id="2.7.11.1" evidence="4"/>
<dbReference type="AlphaFoldDB" id="A0ABD3BXF4"/>
<evidence type="ECO:0000256" key="22">
    <source>
        <dbReference type="PROSITE-ProRule" id="PRU10141"/>
    </source>
</evidence>
<evidence type="ECO:0000256" key="4">
    <source>
        <dbReference type="ARBA" id="ARBA00012513"/>
    </source>
</evidence>
<evidence type="ECO:0000256" key="16">
    <source>
        <dbReference type="ARBA" id="ARBA00022989"/>
    </source>
</evidence>
<dbReference type="SUPFAM" id="SSF52058">
    <property type="entry name" value="L domain-like"/>
    <property type="match status" value="2"/>
</dbReference>
<proteinExistence type="inferred from homology"/>
<feature type="signal peptide" evidence="25">
    <location>
        <begin position="1"/>
        <end position="24"/>
    </location>
</feature>
<feature type="domain" description="Protein kinase" evidence="26">
    <location>
        <begin position="688"/>
        <end position="995"/>
    </location>
</feature>
<sequence length="1012" mass="110784">MGIFENFITTIVVLVLVSHQSLESSPLSLTTDKEALVSFKSQINNPSVLPTWDQNLSPCNWSGVSCDRLGRRVVGIYLSGLRMTGPISPHIGNLSFLGSLELQNNQLTGELPHQLGNLVRLRSLNVSFNGIGGVIPSNISRCEDLRTLDVTNNMISGKIPREISYLTQLQVLNMASNRLSGNLSPFLSNLSSLTNLNLGTNNLGGPIPNEFSQFMNLKYLDLTINNLSGIVPPSIYNMSSLVYLALASNELAGELPENIGFTLPNLLGFNFCFNRFTGTIPLSLHNLTNIQIIRIAHNLLHGSIPPGLGNLINLEMYNIGFNNIVGDLNFLEHMTNSTRLNFLAFDFNLFEGVIPWSIGNLSKELSKLYMGGNDIHGTIPSSIGELRALELLNMSYSSISGEIPSEIGELRELRVLGLAGNNISGKIPVSLGDLRFLTKIDMSKNNLVGNIPKSLGNIQSLSSIDLSDNMLNGSIPTEIVNIPGLSAFLNLSQNHLTGSLPLEIGSLEKVAVINISDNMLSGNIPMSIGECKSLEQLSLARNMLSGPLPDTLESIRGLEILDLSSNQLSGSIPFDLQNLQSLQLLNLSFNYLEGEIPTDGVFADPFKVHLESNQNLYVCCKNPRKSEKKLTSVYIIVTIVVAISLCFAIGLIYFVRRGKGRVNSSIESLRAQPQMVSYEELRVATDNFNEENLIGRGGFGSVYKGIIQGVAVAVKVLDTATANSRKTFLAECAALRLLRHRNLIKLTTVCSSINSKNEEFLALIFEFMSNGSLDDWISGKRSQANGVALDFCDRLRFAVGIASAIDYLHNETEVPVVHCDLKPSNVFLDSDMTPKVGDLGLAKLLLDTDSKMSLSSTHALRGSIGYIPSEYGYGEKPSTAGDVYSFGILLLELFTGRSPTHETFFGGLSLTSWVQMHFPTDIDQVLEFDLLQEMNNYFDEGKSSRTQNHCDCLITVLGVGLSCAAESPDARIAIRDALHKLKDVEKKLQKYHELVVDHVEERGLHIRHASSV</sequence>
<gene>
    <name evidence="27" type="ORF">CASFOL_036229</name>
</gene>
<evidence type="ECO:0000256" key="14">
    <source>
        <dbReference type="ARBA" id="ARBA00022777"/>
    </source>
</evidence>
<dbReference type="PANTHER" id="PTHR27000:SF781">
    <property type="entry name" value="PROTEIN KINASE DOMAIN-CONTAINING PROTEIN"/>
    <property type="match status" value="1"/>
</dbReference>
<dbReference type="InterPro" id="IPR000719">
    <property type="entry name" value="Prot_kinase_dom"/>
</dbReference>
<dbReference type="GO" id="GO:0005524">
    <property type="term" value="F:ATP binding"/>
    <property type="evidence" value="ECO:0007669"/>
    <property type="project" value="UniProtKB-UniRule"/>
</dbReference>
<keyword evidence="10 24" id="KW-0812">Transmembrane</keyword>
<keyword evidence="16 24" id="KW-1133">Transmembrane helix</keyword>
<evidence type="ECO:0000313" key="28">
    <source>
        <dbReference type="Proteomes" id="UP001632038"/>
    </source>
</evidence>
<evidence type="ECO:0000256" key="25">
    <source>
        <dbReference type="SAM" id="SignalP"/>
    </source>
</evidence>
<dbReference type="SUPFAM" id="SSF56112">
    <property type="entry name" value="Protein kinase-like (PK-like)"/>
    <property type="match status" value="1"/>
</dbReference>
<dbReference type="Pfam" id="PF00069">
    <property type="entry name" value="Pkinase"/>
    <property type="match status" value="1"/>
</dbReference>
<comment type="catalytic activity">
    <reaction evidence="20">
        <text>L-threonyl-[protein] + ATP = O-phospho-L-threonyl-[protein] + ADP + H(+)</text>
        <dbReference type="Rhea" id="RHEA:46608"/>
        <dbReference type="Rhea" id="RHEA-COMP:11060"/>
        <dbReference type="Rhea" id="RHEA-COMP:11605"/>
        <dbReference type="ChEBI" id="CHEBI:15378"/>
        <dbReference type="ChEBI" id="CHEBI:30013"/>
        <dbReference type="ChEBI" id="CHEBI:30616"/>
        <dbReference type="ChEBI" id="CHEBI:61977"/>
        <dbReference type="ChEBI" id="CHEBI:456216"/>
        <dbReference type="EC" id="2.7.11.1"/>
    </reaction>
</comment>
<feature type="chain" id="PRO_5044755494" description="non-specific serine/threonine protein kinase" evidence="25">
    <location>
        <begin position="25"/>
        <end position="1012"/>
    </location>
</feature>
<evidence type="ECO:0000256" key="15">
    <source>
        <dbReference type="ARBA" id="ARBA00022840"/>
    </source>
</evidence>
<evidence type="ECO:0000256" key="13">
    <source>
        <dbReference type="ARBA" id="ARBA00022741"/>
    </source>
</evidence>
<evidence type="ECO:0000256" key="19">
    <source>
        <dbReference type="ARBA" id="ARBA00023180"/>
    </source>
</evidence>
<organism evidence="27 28">
    <name type="scientific">Castilleja foliolosa</name>
    <dbReference type="NCBI Taxonomy" id="1961234"/>
    <lineage>
        <taxon>Eukaryota</taxon>
        <taxon>Viridiplantae</taxon>
        <taxon>Streptophyta</taxon>
        <taxon>Embryophyta</taxon>
        <taxon>Tracheophyta</taxon>
        <taxon>Spermatophyta</taxon>
        <taxon>Magnoliopsida</taxon>
        <taxon>eudicotyledons</taxon>
        <taxon>Gunneridae</taxon>
        <taxon>Pentapetalae</taxon>
        <taxon>asterids</taxon>
        <taxon>lamiids</taxon>
        <taxon>Lamiales</taxon>
        <taxon>Orobanchaceae</taxon>
        <taxon>Pedicularideae</taxon>
        <taxon>Castillejinae</taxon>
        <taxon>Castilleja</taxon>
    </lineage>
</organism>
<evidence type="ECO:0000256" key="9">
    <source>
        <dbReference type="ARBA" id="ARBA00022679"/>
    </source>
</evidence>
<comment type="catalytic activity">
    <reaction evidence="21">
        <text>L-seryl-[protein] + ATP = O-phospho-L-seryl-[protein] + ADP + H(+)</text>
        <dbReference type="Rhea" id="RHEA:17989"/>
        <dbReference type="Rhea" id="RHEA-COMP:9863"/>
        <dbReference type="Rhea" id="RHEA-COMP:11604"/>
        <dbReference type="ChEBI" id="CHEBI:15378"/>
        <dbReference type="ChEBI" id="CHEBI:29999"/>
        <dbReference type="ChEBI" id="CHEBI:30616"/>
        <dbReference type="ChEBI" id="CHEBI:83421"/>
        <dbReference type="ChEBI" id="CHEBI:456216"/>
        <dbReference type="EC" id="2.7.11.1"/>
    </reaction>
</comment>
<keyword evidence="28" id="KW-1185">Reference proteome</keyword>
<evidence type="ECO:0000313" key="27">
    <source>
        <dbReference type="EMBL" id="KAL3621317.1"/>
    </source>
</evidence>
<dbReference type="InterPro" id="IPR017441">
    <property type="entry name" value="Protein_kinase_ATP_BS"/>
</dbReference>
<dbReference type="PROSITE" id="PS50011">
    <property type="entry name" value="PROTEIN_KINASE_DOM"/>
    <property type="match status" value="1"/>
</dbReference>
<dbReference type="EMBL" id="JAVIJP010000066">
    <property type="protein sequence ID" value="KAL3621317.1"/>
    <property type="molecule type" value="Genomic_DNA"/>
</dbReference>
<keyword evidence="8" id="KW-0433">Leucine-rich repeat</keyword>
<evidence type="ECO:0000256" key="12">
    <source>
        <dbReference type="ARBA" id="ARBA00022737"/>
    </source>
</evidence>
<keyword evidence="6" id="KW-0723">Serine/threonine-protein kinase</keyword>
<evidence type="ECO:0000256" key="20">
    <source>
        <dbReference type="ARBA" id="ARBA00047899"/>
    </source>
</evidence>
<dbReference type="FunFam" id="3.80.10.10:FF:000288">
    <property type="entry name" value="LRR receptor-like serine/threonine-protein kinase EFR"/>
    <property type="match status" value="1"/>
</dbReference>
<evidence type="ECO:0000256" key="2">
    <source>
        <dbReference type="ARBA" id="ARBA00004479"/>
    </source>
</evidence>
<dbReference type="InterPro" id="IPR011009">
    <property type="entry name" value="Kinase-like_dom_sf"/>
</dbReference>
<feature type="binding site" evidence="22">
    <location>
        <position position="715"/>
    </location>
    <ligand>
        <name>ATP</name>
        <dbReference type="ChEBI" id="CHEBI:30616"/>
    </ligand>
</feature>
<comment type="caution">
    <text evidence="27">The sequence shown here is derived from an EMBL/GenBank/DDBJ whole genome shotgun (WGS) entry which is preliminary data.</text>
</comment>
<evidence type="ECO:0000256" key="23">
    <source>
        <dbReference type="SAM" id="Coils"/>
    </source>
</evidence>
<keyword evidence="11 25" id="KW-0732">Signal</keyword>
<dbReference type="GO" id="GO:0051707">
    <property type="term" value="P:response to other organism"/>
    <property type="evidence" value="ECO:0007669"/>
    <property type="project" value="UniProtKB-ARBA"/>
</dbReference>
<evidence type="ECO:0000256" key="7">
    <source>
        <dbReference type="ARBA" id="ARBA00022553"/>
    </source>
</evidence>
<protein>
    <recommendedName>
        <fullName evidence="4">non-specific serine/threonine protein kinase</fullName>
        <ecNumber evidence="4">2.7.11.1</ecNumber>
    </recommendedName>
</protein>
<dbReference type="Gene3D" id="3.80.10.10">
    <property type="entry name" value="Ribonuclease Inhibitor"/>
    <property type="match status" value="4"/>
</dbReference>
<keyword evidence="19" id="KW-0325">Glycoprotein</keyword>
<keyword evidence="12" id="KW-0677">Repeat</keyword>
<evidence type="ECO:0000256" key="17">
    <source>
        <dbReference type="ARBA" id="ARBA00023136"/>
    </source>
</evidence>
<dbReference type="Gene3D" id="3.30.200.20">
    <property type="entry name" value="Phosphorylase Kinase, domain 1"/>
    <property type="match status" value="1"/>
</dbReference>
<dbReference type="InterPro" id="IPR001611">
    <property type="entry name" value="Leu-rich_rpt"/>
</dbReference>
<dbReference type="FunFam" id="1.10.510.10:FF:000358">
    <property type="entry name" value="Putative leucine-rich repeat receptor-like serine/threonine-protein kinase"/>
    <property type="match status" value="1"/>
</dbReference>
<dbReference type="InterPro" id="IPR008271">
    <property type="entry name" value="Ser/Thr_kinase_AS"/>
</dbReference>
<dbReference type="Pfam" id="PF08263">
    <property type="entry name" value="LRRNT_2"/>
    <property type="match status" value="1"/>
</dbReference>
<dbReference type="PANTHER" id="PTHR27000">
    <property type="entry name" value="LEUCINE-RICH REPEAT RECEPTOR-LIKE PROTEIN KINASE FAMILY PROTEIN-RELATED"/>
    <property type="match status" value="1"/>
</dbReference>
<keyword evidence="14" id="KW-0418">Kinase</keyword>
<keyword evidence="13 22" id="KW-0547">Nucleotide-binding</keyword>
<evidence type="ECO:0000256" key="8">
    <source>
        <dbReference type="ARBA" id="ARBA00022614"/>
    </source>
</evidence>
<feature type="transmembrane region" description="Helical" evidence="24">
    <location>
        <begin position="633"/>
        <end position="655"/>
    </location>
</feature>
<keyword evidence="18" id="KW-0675">Receptor</keyword>
<evidence type="ECO:0000259" key="26">
    <source>
        <dbReference type="PROSITE" id="PS50011"/>
    </source>
</evidence>
<evidence type="ECO:0000256" key="21">
    <source>
        <dbReference type="ARBA" id="ARBA00048679"/>
    </source>
</evidence>
<evidence type="ECO:0000256" key="1">
    <source>
        <dbReference type="ARBA" id="ARBA00004162"/>
    </source>
</evidence>
<name>A0ABD3BXF4_9LAMI</name>
<evidence type="ECO:0000256" key="10">
    <source>
        <dbReference type="ARBA" id="ARBA00022692"/>
    </source>
</evidence>
<evidence type="ECO:0000256" key="18">
    <source>
        <dbReference type="ARBA" id="ARBA00023170"/>
    </source>
</evidence>
<dbReference type="SMART" id="SM00369">
    <property type="entry name" value="LRR_TYP"/>
    <property type="match status" value="7"/>
</dbReference>
<evidence type="ECO:0000256" key="3">
    <source>
        <dbReference type="ARBA" id="ARBA00008684"/>
    </source>
</evidence>
<dbReference type="FunFam" id="3.80.10.10:FF:000101">
    <property type="entry name" value="LRR receptor-like serine/threonine-protein kinase ERECTA"/>
    <property type="match status" value="1"/>
</dbReference>
<dbReference type="PROSITE" id="PS00107">
    <property type="entry name" value="PROTEIN_KINASE_ATP"/>
    <property type="match status" value="1"/>
</dbReference>
<reference evidence="28" key="1">
    <citation type="journal article" date="2024" name="IScience">
        <title>Strigolactones Initiate the Formation of Haustorium-like Structures in Castilleja.</title>
        <authorList>
            <person name="Buerger M."/>
            <person name="Peterson D."/>
            <person name="Chory J."/>
        </authorList>
    </citation>
    <scope>NUCLEOTIDE SEQUENCE [LARGE SCALE GENOMIC DNA]</scope>
</reference>
<dbReference type="GO" id="GO:0004674">
    <property type="term" value="F:protein serine/threonine kinase activity"/>
    <property type="evidence" value="ECO:0007669"/>
    <property type="project" value="UniProtKB-KW"/>
</dbReference>
<evidence type="ECO:0000256" key="24">
    <source>
        <dbReference type="SAM" id="Phobius"/>
    </source>
</evidence>
<evidence type="ECO:0000256" key="11">
    <source>
        <dbReference type="ARBA" id="ARBA00022729"/>
    </source>
</evidence>
<keyword evidence="23" id="KW-0175">Coiled coil</keyword>
<keyword evidence="9" id="KW-0808">Transferase</keyword>
<evidence type="ECO:0000256" key="6">
    <source>
        <dbReference type="ARBA" id="ARBA00022527"/>
    </source>
</evidence>
<dbReference type="InterPro" id="IPR032675">
    <property type="entry name" value="LRR_dom_sf"/>
</dbReference>
<dbReference type="SMART" id="SM00220">
    <property type="entry name" value="S_TKc"/>
    <property type="match status" value="1"/>
</dbReference>
<dbReference type="Pfam" id="PF13855">
    <property type="entry name" value="LRR_8"/>
    <property type="match status" value="2"/>
</dbReference>
<keyword evidence="17 24" id="KW-0472">Membrane</keyword>
<dbReference type="InterPro" id="IPR013210">
    <property type="entry name" value="LRR_N_plant-typ"/>
</dbReference>
<comment type="subcellular location">
    <subcellularLocation>
        <location evidence="1">Cell membrane</location>
        <topology evidence="1">Single-pass membrane protein</topology>
    </subcellularLocation>
    <subcellularLocation>
        <location evidence="2">Membrane</location>
        <topology evidence="2">Single-pass type I membrane protein</topology>
    </subcellularLocation>
</comment>
<dbReference type="InterPro" id="IPR003591">
    <property type="entry name" value="Leu-rich_rpt_typical-subtyp"/>
</dbReference>
<evidence type="ECO:0000256" key="5">
    <source>
        <dbReference type="ARBA" id="ARBA00022475"/>
    </source>
</evidence>
<dbReference type="FunFam" id="3.80.10.10:FF:000383">
    <property type="entry name" value="Leucine-rich repeat receptor protein kinase EMS1"/>
    <property type="match status" value="1"/>
</dbReference>
<accession>A0ABD3BXF4</accession>
<dbReference type="GO" id="GO:0005886">
    <property type="term" value="C:plasma membrane"/>
    <property type="evidence" value="ECO:0007669"/>
    <property type="project" value="UniProtKB-SubCell"/>
</dbReference>
<dbReference type="Gene3D" id="1.10.510.10">
    <property type="entry name" value="Transferase(Phosphotransferase) domain 1"/>
    <property type="match status" value="1"/>
</dbReference>
<dbReference type="PROSITE" id="PS00108">
    <property type="entry name" value="PROTEIN_KINASE_ST"/>
    <property type="match status" value="1"/>
</dbReference>
<feature type="coiled-coil region" evidence="23">
    <location>
        <begin position="974"/>
        <end position="1001"/>
    </location>
</feature>
<dbReference type="PRINTS" id="PR00019">
    <property type="entry name" value="LEURICHRPT"/>
</dbReference>
<comment type="similarity">
    <text evidence="3">Belongs to the protein kinase superfamily. Ser/Thr protein kinase family.</text>
</comment>
<keyword evidence="7" id="KW-0597">Phosphoprotein</keyword>
<dbReference type="GO" id="GO:0006952">
    <property type="term" value="P:defense response"/>
    <property type="evidence" value="ECO:0007669"/>
    <property type="project" value="UniProtKB-ARBA"/>
</dbReference>
<dbReference type="PROSITE" id="PS51450">
    <property type="entry name" value="LRR"/>
    <property type="match status" value="1"/>
</dbReference>
<dbReference type="Pfam" id="PF00560">
    <property type="entry name" value="LRR_1"/>
    <property type="match status" value="7"/>
</dbReference>
<dbReference type="Proteomes" id="UP001632038">
    <property type="component" value="Unassembled WGS sequence"/>
</dbReference>
<keyword evidence="15 22" id="KW-0067">ATP-binding</keyword>
<keyword evidence="5" id="KW-1003">Cell membrane</keyword>